<feature type="region of interest" description="Disordered" evidence="1">
    <location>
        <begin position="21"/>
        <end position="50"/>
    </location>
</feature>
<evidence type="ECO:0000313" key="2">
    <source>
        <dbReference type="EMBL" id="OAT06791.1"/>
    </source>
</evidence>
<evidence type="ECO:0000256" key="1">
    <source>
        <dbReference type="SAM" id="MobiDB-lite"/>
    </source>
</evidence>
<gene>
    <name evidence="2" type="ORF">BDBG_16695</name>
</gene>
<dbReference type="VEuPathDB" id="FungiDB:BDBG_16695"/>
<feature type="compositionally biased region" description="Polar residues" evidence="1">
    <location>
        <begin position="32"/>
        <end position="43"/>
    </location>
</feature>
<dbReference type="EMBL" id="GG657451">
    <property type="protein sequence ID" value="OAT06791.1"/>
    <property type="molecule type" value="Genomic_DNA"/>
</dbReference>
<feature type="compositionally biased region" description="Basic and acidic residues" evidence="1">
    <location>
        <begin position="21"/>
        <end position="31"/>
    </location>
</feature>
<name>A0A179UIC9_BLAGS</name>
<dbReference type="KEGG" id="bgh:BDBG_16695"/>
<protein>
    <submittedName>
        <fullName evidence="2">Uncharacterized protein</fullName>
    </submittedName>
</protein>
<sequence>MLIERESDVIIAAEKAEKELNTVESTDRRNDTSLQDTASTATAARNAGEEEEDVIIRVILSQSVNTAVSAFNLTFLAVTETAAAS</sequence>
<dbReference type="GeneID" id="42528726"/>
<dbReference type="AlphaFoldDB" id="A0A179UIC9"/>
<dbReference type="RefSeq" id="XP_031577409.1">
    <property type="nucleotide sequence ID" value="XM_031724588.1"/>
</dbReference>
<reference evidence="3" key="1">
    <citation type="journal article" date="2015" name="PLoS Genet.">
        <title>The dynamic genome and transcriptome of the human fungal pathogen Blastomyces and close relative Emmonsia.</title>
        <authorList>
            <person name="Munoz J.F."/>
            <person name="Gauthier G.M."/>
            <person name="Desjardins C.A."/>
            <person name="Gallo J.E."/>
            <person name="Holder J."/>
            <person name="Sullivan T.D."/>
            <person name="Marty A.J."/>
            <person name="Carmen J.C."/>
            <person name="Chen Z."/>
            <person name="Ding L."/>
            <person name="Gujja S."/>
            <person name="Magrini V."/>
            <person name="Misas E."/>
            <person name="Mitreva M."/>
            <person name="Priest M."/>
            <person name="Saif S."/>
            <person name="Whiston E.A."/>
            <person name="Young S."/>
            <person name="Zeng Q."/>
            <person name="Goldman W.E."/>
            <person name="Mardis E.R."/>
            <person name="Taylor J.W."/>
            <person name="McEwen J.G."/>
            <person name="Clay O.K."/>
            <person name="Klein B.S."/>
            <person name="Cuomo C.A."/>
        </authorList>
    </citation>
    <scope>NUCLEOTIDE SEQUENCE [LARGE SCALE GENOMIC DNA]</scope>
    <source>
        <strain evidence="3">SLH14081</strain>
    </source>
</reference>
<proteinExistence type="predicted"/>
<keyword evidence="3" id="KW-1185">Reference proteome</keyword>
<dbReference type="OrthoDB" id="4190898at2759"/>
<accession>A0A179UIC9</accession>
<evidence type="ECO:0000313" key="3">
    <source>
        <dbReference type="Proteomes" id="UP000002038"/>
    </source>
</evidence>
<dbReference type="Proteomes" id="UP000002038">
    <property type="component" value="Unassembled WGS sequence"/>
</dbReference>
<organism evidence="2 3">
    <name type="scientific">Blastomyces gilchristii (strain SLH14081)</name>
    <name type="common">Blastomyces dermatitidis</name>
    <dbReference type="NCBI Taxonomy" id="559298"/>
    <lineage>
        <taxon>Eukaryota</taxon>
        <taxon>Fungi</taxon>
        <taxon>Dikarya</taxon>
        <taxon>Ascomycota</taxon>
        <taxon>Pezizomycotina</taxon>
        <taxon>Eurotiomycetes</taxon>
        <taxon>Eurotiomycetidae</taxon>
        <taxon>Onygenales</taxon>
        <taxon>Ajellomycetaceae</taxon>
        <taxon>Blastomyces</taxon>
    </lineage>
</organism>